<proteinExistence type="predicted"/>
<dbReference type="InterPro" id="IPR013325">
    <property type="entry name" value="RNA_pol_sigma_r2"/>
</dbReference>
<organism evidence="1 2">
    <name type="scientific">Pendulispora brunnea</name>
    <dbReference type="NCBI Taxonomy" id="2905690"/>
    <lineage>
        <taxon>Bacteria</taxon>
        <taxon>Pseudomonadati</taxon>
        <taxon>Myxococcota</taxon>
        <taxon>Myxococcia</taxon>
        <taxon>Myxococcales</taxon>
        <taxon>Sorangiineae</taxon>
        <taxon>Pendulisporaceae</taxon>
        <taxon>Pendulispora</taxon>
    </lineage>
</organism>
<evidence type="ECO:0000313" key="1">
    <source>
        <dbReference type="EMBL" id="WXA90709.1"/>
    </source>
</evidence>
<accession>A0ABZ2JY46</accession>
<dbReference type="SUPFAM" id="SSF88659">
    <property type="entry name" value="Sigma3 and sigma4 domains of RNA polymerase sigma factors"/>
    <property type="match status" value="1"/>
</dbReference>
<dbReference type="InterPro" id="IPR013324">
    <property type="entry name" value="RNA_pol_sigma_r3/r4-like"/>
</dbReference>
<dbReference type="SUPFAM" id="SSF88946">
    <property type="entry name" value="Sigma2 domain of RNA polymerase sigma factors"/>
    <property type="match status" value="1"/>
</dbReference>
<name>A0ABZ2JY46_9BACT</name>
<keyword evidence="2" id="KW-1185">Reference proteome</keyword>
<protein>
    <submittedName>
        <fullName evidence="1">Sigma-70 family RNA polymerase sigma factor</fullName>
    </submittedName>
</protein>
<sequence>MNDLDIHVSAIRAGSAEAFGHWLAGAERPVRESLRSFAAHLDTEAIVQEALLRVWQVAPRFEPDGAPNGLLRLAVRIARNLAISERRRLRPDIEIPVDDVPAPAPAAPDPMLRRLIEDCHRDLPEKPALALRARIAGGGTESDDALARRLSMQKNTFLQNFTRARKLLAECLERRGVRLAELA</sequence>
<dbReference type="RefSeq" id="WP_394841327.1">
    <property type="nucleotide sequence ID" value="NZ_CP089982.1"/>
</dbReference>
<dbReference type="EMBL" id="CP089982">
    <property type="protein sequence ID" value="WXA90709.1"/>
    <property type="molecule type" value="Genomic_DNA"/>
</dbReference>
<dbReference type="Proteomes" id="UP001379533">
    <property type="component" value="Chromosome"/>
</dbReference>
<evidence type="ECO:0000313" key="2">
    <source>
        <dbReference type="Proteomes" id="UP001379533"/>
    </source>
</evidence>
<dbReference type="Gene3D" id="1.10.1740.10">
    <property type="match status" value="1"/>
</dbReference>
<reference evidence="1 2" key="1">
    <citation type="submission" date="2021-12" db="EMBL/GenBank/DDBJ databases">
        <title>Discovery of the Pendulisporaceae a myxobacterial family with distinct sporulation behavior and unique specialized metabolism.</title>
        <authorList>
            <person name="Garcia R."/>
            <person name="Popoff A."/>
            <person name="Bader C.D."/>
            <person name="Loehr J."/>
            <person name="Walesch S."/>
            <person name="Walt C."/>
            <person name="Boldt J."/>
            <person name="Bunk B."/>
            <person name="Haeckl F.J.F.P.J."/>
            <person name="Gunesch A.P."/>
            <person name="Birkelbach J."/>
            <person name="Nuebel U."/>
            <person name="Pietschmann T."/>
            <person name="Bach T."/>
            <person name="Mueller R."/>
        </authorList>
    </citation>
    <scope>NUCLEOTIDE SEQUENCE [LARGE SCALE GENOMIC DNA]</scope>
    <source>
        <strain evidence="1 2">MSr12523</strain>
    </source>
</reference>
<gene>
    <name evidence="1" type="ORF">LZC95_30180</name>
</gene>